<evidence type="ECO:0000313" key="3">
    <source>
        <dbReference type="Proteomes" id="UP001289374"/>
    </source>
</evidence>
<dbReference type="Gene3D" id="1.10.246.130">
    <property type="match status" value="1"/>
</dbReference>
<dbReference type="GO" id="GO:0006751">
    <property type="term" value="P:glutathione catabolic process"/>
    <property type="evidence" value="ECO:0007669"/>
    <property type="project" value="InterPro"/>
</dbReference>
<reference evidence="2" key="1">
    <citation type="submission" date="2020-06" db="EMBL/GenBank/DDBJ databases">
        <authorList>
            <person name="Li T."/>
            <person name="Hu X."/>
            <person name="Zhang T."/>
            <person name="Song X."/>
            <person name="Zhang H."/>
            <person name="Dai N."/>
            <person name="Sheng W."/>
            <person name="Hou X."/>
            <person name="Wei L."/>
        </authorList>
    </citation>
    <scope>NUCLEOTIDE SEQUENCE</scope>
    <source>
        <strain evidence="2">K16</strain>
        <tissue evidence="2">Leaf</tissue>
    </source>
</reference>
<keyword evidence="3" id="KW-1185">Reference proteome</keyword>
<dbReference type="Proteomes" id="UP001289374">
    <property type="component" value="Unassembled WGS sequence"/>
</dbReference>
<protein>
    <submittedName>
        <fullName evidence="2">Glutathione hydrolase 2</fullName>
    </submittedName>
</protein>
<feature type="chain" id="PRO_5041976996" evidence="1">
    <location>
        <begin position="32"/>
        <end position="399"/>
    </location>
</feature>
<dbReference type="GO" id="GO:0036374">
    <property type="term" value="F:glutathione hydrolase activity"/>
    <property type="evidence" value="ECO:0007669"/>
    <property type="project" value="InterPro"/>
</dbReference>
<dbReference type="InterPro" id="IPR029055">
    <property type="entry name" value="Ntn_hydrolases_N"/>
</dbReference>
<evidence type="ECO:0000313" key="2">
    <source>
        <dbReference type="EMBL" id="KAK4394584.1"/>
    </source>
</evidence>
<dbReference type="GO" id="GO:0005886">
    <property type="term" value="C:plasma membrane"/>
    <property type="evidence" value="ECO:0007669"/>
    <property type="project" value="TreeGrafter"/>
</dbReference>
<dbReference type="FunFam" id="1.10.246.130:FF:000001">
    <property type="entry name" value="Gamma-glutamyltransferase 5 isoform 1"/>
    <property type="match status" value="1"/>
</dbReference>
<dbReference type="PANTHER" id="PTHR11686:SF34">
    <property type="entry name" value="GLUTATHIONE HYDROLASE 1-RELATED"/>
    <property type="match status" value="1"/>
</dbReference>
<dbReference type="InterPro" id="IPR043137">
    <property type="entry name" value="GGT_ssub_C"/>
</dbReference>
<accession>A0AAE1WJQ4</accession>
<dbReference type="PANTHER" id="PTHR11686">
    <property type="entry name" value="GAMMA GLUTAMYL TRANSPEPTIDASE"/>
    <property type="match status" value="1"/>
</dbReference>
<reference evidence="2" key="2">
    <citation type="journal article" date="2024" name="Plant">
        <title>Genomic evolution and insights into agronomic trait innovations of Sesamum species.</title>
        <authorList>
            <person name="Miao H."/>
            <person name="Wang L."/>
            <person name="Qu L."/>
            <person name="Liu H."/>
            <person name="Sun Y."/>
            <person name="Le M."/>
            <person name="Wang Q."/>
            <person name="Wei S."/>
            <person name="Zheng Y."/>
            <person name="Lin W."/>
            <person name="Duan Y."/>
            <person name="Cao H."/>
            <person name="Xiong S."/>
            <person name="Wang X."/>
            <person name="Wei L."/>
            <person name="Li C."/>
            <person name="Ma Q."/>
            <person name="Ju M."/>
            <person name="Zhao R."/>
            <person name="Li G."/>
            <person name="Mu C."/>
            <person name="Tian Q."/>
            <person name="Mei H."/>
            <person name="Zhang T."/>
            <person name="Gao T."/>
            <person name="Zhang H."/>
        </authorList>
    </citation>
    <scope>NUCLEOTIDE SEQUENCE</scope>
    <source>
        <strain evidence="2">K16</strain>
    </source>
</reference>
<evidence type="ECO:0000256" key="1">
    <source>
        <dbReference type="SAM" id="SignalP"/>
    </source>
</evidence>
<gene>
    <name evidence="2" type="ORF">Sango_1612700</name>
</gene>
<keyword evidence="1" id="KW-0732">Signal</keyword>
<organism evidence="2 3">
    <name type="scientific">Sesamum angolense</name>
    <dbReference type="NCBI Taxonomy" id="2727404"/>
    <lineage>
        <taxon>Eukaryota</taxon>
        <taxon>Viridiplantae</taxon>
        <taxon>Streptophyta</taxon>
        <taxon>Embryophyta</taxon>
        <taxon>Tracheophyta</taxon>
        <taxon>Spermatophyta</taxon>
        <taxon>Magnoliopsida</taxon>
        <taxon>eudicotyledons</taxon>
        <taxon>Gunneridae</taxon>
        <taxon>Pentapetalae</taxon>
        <taxon>asterids</taxon>
        <taxon>lamiids</taxon>
        <taxon>Lamiales</taxon>
        <taxon>Pedaliaceae</taxon>
        <taxon>Sesamum</taxon>
    </lineage>
</organism>
<proteinExistence type="predicted"/>
<dbReference type="InterPro" id="IPR043138">
    <property type="entry name" value="GGT_lsub"/>
</dbReference>
<dbReference type="Pfam" id="PF01019">
    <property type="entry name" value="G_glu_transpept"/>
    <property type="match status" value="1"/>
</dbReference>
<dbReference type="SUPFAM" id="SSF56235">
    <property type="entry name" value="N-terminal nucleophile aminohydrolases (Ntn hydrolases)"/>
    <property type="match status" value="2"/>
</dbReference>
<comment type="caution">
    <text evidence="2">The sequence shown here is derived from an EMBL/GenBank/DDBJ whole genome shotgun (WGS) entry which is preliminary data.</text>
</comment>
<name>A0AAE1WJQ4_9LAMI</name>
<sequence>MFRRVCPTLGHRFAILFLVLFLVSLPKIACAAGSATVVARHGVVATDEAECSRIGRDILRQGGHAVDAAVAATLCLGVVNPAHSGLGGGGFMLVRSSSGHAKVFDMREMAPGQASKILKILSSYGTTGVPVWLEMHRFIEALKYALALRMNLGDPAFVNVTSVLQTMISTSFAKSLKDRINDNKTFDSAHYGSKWNQVYDQGTTHICVVDDQRNVVTMTTSLNSNFGSKFMSPSTGIFLNNQMCDFSVTSSHERPPSPANFVQPFKRPLSSMAPTILVKGKQVKAVIGAAGGILIPDAVTQVLINHFILKMDPFTAVRIPRLYHLLYPDVVFHEKFRTKTGRYEYKPEVLNELKKRGHLLRECSSWTICQFVIQKLSGPDSGKLVAVSDPRKGGAPAGY</sequence>
<dbReference type="Gene3D" id="3.60.20.40">
    <property type="match status" value="1"/>
</dbReference>
<dbReference type="EMBL" id="JACGWL010000009">
    <property type="protein sequence ID" value="KAK4394584.1"/>
    <property type="molecule type" value="Genomic_DNA"/>
</dbReference>
<dbReference type="PRINTS" id="PR01210">
    <property type="entry name" value="GGTRANSPTASE"/>
</dbReference>
<feature type="signal peptide" evidence="1">
    <location>
        <begin position="1"/>
        <end position="31"/>
    </location>
</feature>
<keyword evidence="2" id="KW-0378">Hydrolase</keyword>
<dbReference type="AlphaFoldDB" id="A0AAE1WJQ4"/>
<dbReference type="InterPro" id="IPR000101">
    <property type="entry name" value="GGT_peptidase"/>
</dbReference>